<feature type="domain" description="PAS" evidence="13">
    <location>
        <begin position="463"/>
        <end position="539"/>
    </location>
</feature>
<dbReference type="InterPro" id="IPR000700">
    <property type="entry name" value="PAS-assoc_C"/>
</dbReference>
<feature type="coiled-coil region" evidence="8">
    <location>
        <begin position="586"/>
        <end position="613"/>
    </location>
</feature>
<dbReference type="Proteomes" id="UP001501588">
    <property type="component" value="Unassembled WGS sequence"/>
</dbReference>
<dbReference type="SMART" id="SM00065">
    <property type="entry name" value="GAF"/>
    <property type="match status" value="1"/>
</dbReference>
<comment type="catalytic activity">
    <reaction evidence="1">
        <text>ATP + protein L-histidine = ADP + protein N-phospho-L-histidine.</text>
        <dbReference type="EC" id="2.7.13.3"/>
    </reaction>
</comment>
<dbReference type="SUPFAM" id="SSF52172">
    <property type="entry name" value="CheY-like"/>
    <property type="match status" value="1"/>
</dbReference>
<feature type="region of interest" description="Disordered" evidence="9">
    <location>
        <begin position="849"/>
        <end position="869"/>
    </location>
</feature>
<keyword evidence="8" id="KW-0175">Coiled coil</keyword>
<dbReference type="InterPro" id="IPR004358">
    <property type="entry name" value="Sig_transdc_His_kin-like_C"/>
</dbReference>
<dbReference type="SUPFAM" id="SSF47384">
    <property type="entry name" value="Homodimeric domain of signal transducing histidine kinase"/>
    <property type="match status" value="1"/>
</dbReference>
<dbReference type="PROSITE" id="PS50109">
    <property type="entry name" value="HIS_KIN"/>
    <property type="match status" value="1"/>
</dbReference>
<keyword evidence="6" id="KW-0418">Kinase</keyword>
<dbReference type="RefSeq" id="WP_343895399.1">
    <property type="nucleotide sequence ID" value="NZ_BAAAFZ010000028.1"/>
</dbReference>
<dbReference type="Gene3D" id="3.30.565.10">
    <property type="entry name" value="Histidine kinase-like ATPase, C-terminal domain"/>
    <property type="match status" value="1"/>
</dbReference>
<evidence type="ECO:0000256" key="9">
    <source>
        <dbReference type="SAM" id="MobiDB-lite"/>
    </source>
</evidence>
<evidence type="ECO:0000259" key="13">
    <source>
        <dbReference type="PROSITE" id="PS50112"/>
    </source>
</evidence>
<dbReference type="InterPro" id="IPR005467">
    <property type="entry name" value="His_kinase_dom"/>
</dbReference>
<dbReference type="PROSITE" id="PS50110">
    <property type="entry name" value="RESPONSE_REGULATORY"/>
    <property type="match status" value="1"/>
</dbReference>
<evidence type="ECO:0000256" key="5">
    <source>
        <dbReference type="ARBA" id="ARBA00022679"/>
    </source>
</evidence>
<dbReference type="InterPro" id="IPR036890">
    <property type="entry name" value="HATPase_C_sf"/>
</dbReference>
<dbReference type="PRINTS" id="PR00344">
    <property type="entry name" value="BCTRLSENSOR"/>
</dbReference>
<evidence type="ECO:0000313" key="16">
    <source>
        <dbReference type="Proteomes" id="UP001501588"/>
    </source>
</evidence>
<dbReference type="SMART" id="SM00387">
    <property type="entry name" value="HATPase_c"/>
    <property type="match status" value="1"/>
</dbReference>
<evidence type="ECO:0000256" key="3">
    <source>
        <dbReference type="ARBA" id="ARBA00012438"/>
    </source>
</evidence>
<dbReference type="InterPro" id="IPR016132">
    <property type="entry name" value="Phyto_chromo_attachment"/>
</dbReference>
<dbReference type="EC" id="2.7.13.3" evidence="3"/>
<keyword evidence="5" id="KW-0808">Transferase</keyword>
<evidence type="ECO:0000256" key="6">
    <source>
        <dbReference type="ARBA" id="ARBA00022777"/>
    </source>
</evidence>
<dbReference type="NCBIfam" id="TIGR00229">
    <property type="entry name" value="sensory_box"/>
    <property type="match status" value="2"/>
</dbReference>
<feature type="domain" description="Phytochrome chromophore attachment site" evidence="10">
    <location>
        <begin position="238"/>
        <end position="314"/>
    </location>
</feature>
<dbReference type="Pfam" id="PF00072">
    <property type="entry name" value="Response_reg"/>
    <property type="match status" value="1"/>
</dbReference>
<gene>
    <name evidence="15" type="ORF">GCM10009416_22590</name>
</gene>
<dbReference type="InterPro" id="IPR035965">
    <property type="entry name" value="PAS-like_dom_sf"/>
</dbReference>
<evidence type="ECO:0000313" key="15">
    <source>
        <dbReference type="EMBL" id="GAA0583646.1"/>
    </source>
</evidence>
<keyword evidence="16" id="KW-1185">Reference proteome</keyword>
<feature type="modified residue" description="4-aspartylphosphate" evidence="7">
    <location>
        <position position="927"/>
    </location>
</feature>
<dbReference type="InterPro" id="IPR013656">
    <property type="entry name" value="PAS_4"/>
</dbReference>
<sequence>MAEPSGTLTGGGEAGDLVRAHDWGSTPLGPLHRWPLPLRTLVGVMLRSRQPMALAWGPERTLLYNDGYVPVLGQRHPRALGRPFLDVWNELSDDVGPVVDQAFSGEAVWHEDLPLTLHRKGYPETAYFTLSYTPVHDEHGAVAGIFCACTETTGRVLFARRQAFRVELESRLRGLANPGALAATATRMLGPWLRAARVFYVEVDADDAHGAITQNWNEPRVADVMGRRFRLDDYGPALVRDVLGGRVAAIDDLSADPRTRGEPARTFAACGAAALIAVPVAQGGRTSAVLVVHHDAPRHWSPEEVDVACEVAGRTRHAAERSRTARALRASEARFRALVDASAQIVWTTDANGRAVEDSPSWRAFTGQTQEEWLGRRWTDAIHPEDAGRVARGWADAVASSAPYAAEYRLRHAASGTWRMTSARAVPLRNADGTVREWVGMNADITELHRAGEELRRLNATLEQRVEERTLERDRLWRTSQDAFLVISPDGVCLSVSPAYERLLGWAEQDSLLKPFTNCTHRDDAERTAAEFRSVAAGKPSRGFEIRMRHKDGGWRWIAWTAALDDGRIYAVARDVTAEKARAEEVAAVNRQLVAQIEERERVEETLRRMQRLEAVGQLTSGVAHDFNNLLTVVLGNTAFLKRGILAAGLDGKLLERLDHVRTAAERGATLTAQLLAFSRRQRLEARPVDLNATVANMHDLLRTSVGSRVRVGTDLDPSLRRALVDPTQIELVLLNLAINARDAMEGGGSLSIETANVRLGEPRRPEEPPAGEYVMVAVADTGFGMPPEVAAKAFEPFFTTKPVGKGSGLGLAQVYGFAKQSGGGVSMESAPGRGTTVKVYLPSAPASAADGDAAAAGPGGEARPGGAGRAARPAHILLVDDDNAVREVTASALRDLGHTVVEANGGPPALDVLNRPSQRVDLLVVDFAMPGMNGVEVARGARTARPGLPVLFITGYADLSALAGTGEDRIVQKPFRESELERKVARCLAEAREALEPPIENDLAVST</sequence>
<dbReference type="Pfam" id="PF08447">
    <property type="entry name" value="PAS_3"/>
    <property type="match status" value="2"/>
</dbReference>
<dbReference type="Pfam" id="PF02518">
    <property type="entry name" value="HATPase_c"/>
    <property type="match status" value="1"/>
</dbReference>
<evidence type="ECO:0000259" key="11">
    <source>
        <dbReference type="PROSITE" id="PS50109"/>
    </source>
</evidence>
<evidence type="ECO:0000256" key="7">
    <source>
        <dbReference type="PROSITE-ProRule" id="PRU00169"/>
    </source>
</evidence>
<dbReference type="CDD" id="cd00130">
    <property type="entry name" value="PAS"/>
    <property type="match status" value="2"/>
</dbReference>
<dbReference type="PROSITE" id="PS50046">
    <property type="entry name" value="PHYTOCHROME_2"/>
    <property type="match status" value="1"/>
</dbReference>
<dbReference type="SMART" id="SM00448">
    <property type="entry name" value="REC"/>
    <property type="match status" value="1"/>
</dbReference>
<dbReference type="Pfam" id="PF01590">
    <property type="entry name" value="GAF"/>
    <property type="match status" value="1"/>
</dbReference>
<evidence type="ECO:0000256" key="8">
    <source>
        <dbReference type="SAM" id="Coils"/>
    </source>
</evidence>
<comment type="caution">
    <text evidence="15">The sequence shown here is derived from an EMBL/GenBank/DDBJ whole genome shotgun (WGS) entry which is preliminary data.</text>
</comment>
<dbReference type="InterPro" id="IPR003661">
    <property type="entry name" value="HisK_dim/P_dom"/>
</dbReference>
<evidence type="ECO:0000256" key="1">
    <source>
        <dbReference type="ARBA" id="ARBA00000085"/>
    </source>
</evidence>
<dbReference type="SMART" id="SM00086">
    <property type="entry name" value="PAC"/>
    <property type="match status" value="3"/>
</dbReference>
<dbReference type="Gene3D" id="3.30.450.40">
    <property type="match status" value="1"/>
</dbReference>
<organism evidence="15 16">
    <name type="scientific">Craurococcus roseus</name>
    <dbReference type="NCBI Taxonomy" id="77585"/>
    <lineage>
        <taxon>Bacteria</taxon>
        <taxon>Pseudomonadati</taxon>
        <taxon>Pseudomonadota</taxon>
        <taxon>Alphaproteobacteria</taxon>
        <taxon>Acetobacterales</taxon>
        <taxon>Acetobacteraceae</taxon>
        <taxon>Craurococcus</taxon>
    </lineage>
</organism>
<evidence type="ECO:0000259" key="14">
    <source>
        <dbReference type="PROSITE" id="PS50113"/>
    </source>
</evidence>
<dbReference type="Gene3D" id="3.30.450.20">
    <property type="entry name" value="PAS domain"/>
    <property type="match status" value="3"/>
</dbReference>
<dbReference type="SUPFAM" id="SSF55874">
    <property type="entry name" value="ATPase domain of HSP90 chaperone/DNA topoisomerase II/histidine kinase"/>
    <property type="match status" value="1"/>
</dbReference>
<keyword evidence="4 7" id="KW-0597">Phosphoprotein</keyword>
<dbReference type="PANTHER" id="PTHR43065:SF42">
    <property type="entry name" value="TWO-COMPONENT SENSOR PPRA"/>
    <property type="match status" value="1"/>
</dbReference>
<dbReference type="SUPFAM" id="SSF55781">
    <property type="entry name" value="GAF domain-like"/>
    <property type="match status" value="1"/>
</dbReference>
<feature type="compositionally biased region" description="Gly residues" evidence="9">
    <location>
        <begin position="858"/>
        <end position="869"/>
    </location>
</feature>
<dbReference type="CDD" id="cd00082">
    <property type="entry name" value="HisKA"/>
    <property type="match status" value="1"/>
</dbReference>
<dbReference type="SUPFAM" id="SSF55785">
    <property type="entry name" value="PYP-like sensor domain (PAS domain)"/>
    <property type="match status" value="3"/>
</dbReference>
<feature type="domain" description="Histidine kinase" evidence="11">
    <location>
        <begin position="622"/>
        <end position="846"/>
    </location>
</feature>
<dbReference type="InterPro" id="IPR029016">
    <property type="entry name" value="GAF-like_dom_sf"/>
</dbReference>
<dbReference type="InterPro" id="IPR001610">
    <property type="entry name" value="PAC"/>
</dbReference>
<dbReference type="InterPro" id="IPR003018">
    <property type="entry name" value="GAF"/>
</dbReference>
<dbReference type="InterPro" id="IPR013655">
    <property type="entry name" value="PAS_fold_3"/>
</dbReference>
<dbReference type="InterPro" id="IPR001789">
    <property type="entry name" value="Sig_transdc_resp-reg_receiver"/>
</dbReference>
<dbReference type="SMART" id="SM00388">
    <property type="entry name" value="HisKA"/>
    <property type="match status" value="1"/>
</dbReference>
<protein>
    <recommendedName>
        <fullName evidence="3">histidine kinase</fullName>
        <ecNumber evidence="3">2.7.13.3</ecNumber>
    </recommendedName>
</protein>
<dbReference type="InterPro" id="IPR003594">
    <property type="entry name" value="HATPase_dom"/>
</dbReference>
<evidence type="ECO:0000259" key="10">
    <source>
        <dbReference type="PROSITE" id="PS50046"/>
    </source>
</evidence>
<proteinExistence type="inferred from homology"/>
<name>A0ABP3Q9Y3_9PROT</name>
<feature type="domain" description="PAS" evidence="13">
    <location>
        <begin position="331"/>
        <end position="401"/>
    </location>
</feature>
<evidence type="ECO:0000256" key="4">
    <source>
        <dbReference type="ARBA" id="ARBA00022553"/>
    </source>
</evidence>
<evidence type="ECO:0000259" key="12">
    <source>
        <dbReference type="PROSITE" id="PS50110"/>
    </source>
</evidence>
<dbReference type="PANTHER" id="PTHR43065">
    <property type="entry name" value="SENSOR HISTIDINE KINASE"/>
    <property type="match status" value="1"/>
</dbReference>
<dbReference type="Pfam" id="PF00512">
    <property type="entry name" value="HisKA"/>
    <property type="match status" value="1"/>
</dbReference>
<feature type="domain" description="PAC" evidence="14">
    <location>
        <begin position="404"/>
        <end position="457"/>
    </location>
</feature>
<dbReference type="EMBL" id="BAAAFZ010000028">
    <property type="protein sequence ID" value="GAA0583646.1"/>
    <property type="molecule type" value="Genomic_DNA"/>
</dbReference>
<reference evidence="16" key="1">
    <citation type="journal article" date="2019" name="Int. J. Syst. Evol. Microbiol.">
        <title>The Global Catalogue of Microorganisms (GCM) 10K type strain sequencing project: providing services to taxonomists for standard genome sequencing and annotation.</title>
        <authorList>
            <consortium name="The Broad Institute Genomics Platform"/>
            <consortium name="The Broad Institute Genome Sequencing Center for Infectious Disease"/>
            <person name="Wu L."/>
            <person name="Ma J."/>
        </authorList>
    </citation>
    <scope>NUCLEOTIDE SEQUENCE [LARGE SCALE GENOMIC DNA]</scope>
    <source>
        <strain evidence="16">JCM 9933</strain>
    </source>
</reference>
<dbReference type="PROSITE" id="PS50112">
    <property type="entry name" value="PAS"/>
    <property type="match status" value="2"/>
</dbReference>
<comment type="similarity">
    <text evidence="2">In the N-terminal section; belongs to the phytochrome family.</text>
</comment>
<dbReference type="InterPro" id="IPR011006">
    <property type="entry name" value="CheY-like_superfamily"/>
</dbReference>
<dbReference type="InterPro" id="IPR000014">
    <property type="entry name" value="PAS"/>
</dbReference>
<accession>A0ABP3Q9Y3</accession>
<dbReference type="Gene3D" id="1.10.287.130">
    <property type="match status" value="1"/>
</dbReference>
<dbReference type="Gene3D" id="3.40.50.2300">
    <property type="match status" value="1"/>
</dbReference>
<evidence type="ECO:0000256" key="2">
    <source>
        <dbReference type="ARBA" id="ARBA00006402"/>
    </source>
</evidence>
<dbReference type="SMART" id="SM00091">
    <property type="entry name" value="PAS"/>
    <property type="match status" value="2"/>
</dbReference>
<dbReference type="InterPro" id="IPR036097">
    <property type="entry name" value="HisK_dim/P_sf"/>
</dbReference>
<dbReference type="Pfam" id="PF08448">
    <property type="entry name" value="PAS_4"/>
    <property type="match status" value="1"/>
</dbReference>
<feature type="domain" description="Response regulatory" evidence="12">
    <location>
        <begin position="876"/>
        <end position="989"/>
    </location>
</feature>
<dbReference type="PROSITE" id="PS50113">
    <property type="entry name" value="PAC"/>
    <property type="match status" value="1"/>
</dbReference>